<feature type="transmembrane region" description="Helical" evidence="7">
    <location>
        <begin position="163"/>
        <end position="188"/>
    </location>
</feature>
<evidence type="ECO:0000256" key="1">
    <source>
        <dbReference type="ARBA" id="ARBA00004127"/>
    </source>
</evidence>
<keyword evidence="5 7" id="KW-0472">Membrane</keyword>
<sequence>MATAAVNIGFGASSSMMLFCTLWGLNGMLQGVGAPACATILTRWFAAKERGTYWGMWNIAHNLGGFLAPVIVGGCAKAFGWRWGMFTPGLIGLSVGLLVLAAVRDKPADLGFPPVDAPAAAAVKQDTKQDVAKPQQQQEDKQKQQQSGGMLAALKSVAKLPSIWALAFTYFFIYVVRAGVTNWMVFYLMAEKGAADAGTAALTVSGLELGGLAGSTVAGLLSDRAIRGAKDGSGLVGKRIQVVMGYTVAMAGALLALQAVPAEAKVLQWLAIAALGFSIYGPQMLIGLSGAELVSPTAVGASQGILGWIAYLGAANAGIPIAHVVQSHGWAGFFTAMLGACGVALLLLATVANAQSYGQRQAKVAAA</sequence>
<dbReference type="InterPro" id="IPR000849">
    <property type="entry name" value="Sugar_P_transporter"/>
</dbReference>
<dbReference type="Pfam" id="PF07690">
    <property type="entry name" value="MFS_1"/>
    <property type="match status" value="1"/>
</dbReference>
<evidence type="ECO:0000256" key="2">
    <source>
        <dbReference type="ARBA" id="ARBA00009598"/>
    </source>
</evidence>
<comment type="similarity">
    <text evidence="2">Belongs to the major facilitator superfamily. Organophosphate:Pi antiporter (OPA) (TC 2.A.1.4) family.</text>
</comment>
<feature type="domain" description="Major facilitator superfamily (MFS) profile" evidence="8">
    <location>
        <begin position="1"/>
        <end position="356"/>
    </location>
</feature>
<evidence type="ECO:0000256" key="7">
    <source>
        <dbReference type="SAM" id="Phobius"/>
    </source>
</evidence>
<dbReference type="Proteomes" id="UP001244341">
    <property type="component" value="Chromosome 3b"/>
</dbReference>
<feature type="transmembrane region" description="Helical" evidence="7">
    <location>
        <begin position="266"/>
        <end position="293"/>
    </location>
</feature>
<evidence type="ECO:0000259" key="8">
    <source>
        <dbReference type="PROSITE" id="PS50850"/>
    </source>
</evidence>
<name>A0ABY8TT23_TETOB</name>
<dbReference type="InterPro" id="IPR036259">
    <property type="entry name" value="MFS_trans_sf"/>
</dbReference>
<dbReference type="InterPro" id="IPR051337">
    <property type="entry name" value="OPA_Antiporter"/>
</dbReference>
<feature type="region of interest" description="Disordered" evidence="6">
    <location>
        <begin position="126"/>
        <end position="145"/>
    </location>
</feature>
<evidence type="ECO:0000256" key="6">
    <source>
        <dbReference type="SAM" id="MobiDB-lite"/>
    </source>
</evidence>
<keyword evidence="4 7" id="KW-1133">Transmembrane helix</keyword>
<feature type="transmembrane region" description="Helical" evidence="7">
    <location>
        <begin position="27"/>
        <end position="47"/>
    </location>
</feature>
<evidence type="ECO:0000313" key="9">
    <source>
        <dbReference type="EMBL" id="WIA12279.1"/>
    </source>
</evidence>
<comment type="subcellular location">
    <subcellularLocation>
        <location evidence="1">Endomembrane system</location>
        <topology evidence="1">Multi-pass membrane protein</topology>
    </subcellularLocation>
</comment>
<organism evidence="9 10">
    <name type="scientific">Tetradesmus obliquus</name>
    <name type="common">Green alga</name>
    <name type="synonym">Acutodesmus obliquus</name>
    <dbReference type="NCBI Taxonomy" id="3088"/>
    <lineage>
        <taxon>Eukaryota</taxon>
        <taxon>Viridiplantae</taxon>
        <taxon>Chlorophyta</taxon>
        <taxon>core chlorophytes</taxon>
        <taxon>Chlorophyceae</taxon>
        <taxon>CS clade</taxon>
        <taxon>Sphaeropleales</taxon>
        <taxon>Scenedesmaceae</taxon>
        <taxon>Tetradesmus</taxon>
    </lineage>
</organism>
<reference evidence="9 10" key="1">
    <citation type="submission" date="2023-05" db="EMBL/GenBank/DDBJ databases">
        <title>A 100% complete, gapless, phased diploid assembly of the Scenedesmus obliquus UTEX 3031 genome.</title>
        <authorList>
            <person name="Biondi T.C."/>
            <person name="Hanschen E.R."/>
            <person name="Kwon T."/>
            <person name="Eng W."/>
            <person name="Kruse C.P.S."/>
            <person name="Koehler S.I."/>
            <person name="Kunde Y."/>
            <person name="Gleasner C.D."/>
            <person name="You Mak K.T."/>
            <person name="Polle J."/>
            <person name="Hovde B.T."/>
            <person name="Starkenburg S.R."/>
        </authorList>
    </citation>
    <scope>NUCLEOTIDE SEQUENCE [LARGE SCALE GENOMIC DNA]</scope>
    <source>
        <strain evidence="9 10">DOE0152z</strain>
    </source>
</reference>
<dbReference type="SUPFAM" id="SSF103473">
    <property type="entry name" value="MFS general substrate transporter"/>
    <property type="match status" value="1"/>
</dbReference>
<dbReference type="Gene3D" id="1.20.1250.20">
    <property type="entry name" value="MFS general substrate transporter like domains"/>
    <property type="match status" value="2"/>
</dbReference>
<evidence type="ECO:0000256" key="4">
    <source>
        <dbReference type="ARBA" id="ARBA00022989"/>
    </source>
</evidence>
<feature type="transmembrane region" description="Helical" evidence="7">
    <location>
        <begin position="85"/>
        <end position="103"/>
    </location>
</feature>
<feature type="transmembrane region" description="Helical" evidence="7">
    <location>
        <begin position="242"/>
        <end position="260"/>
    </location>
</feature>
<accession>A0ABY8TT23</accession>
<dbReference type="InterPro" id="IPR011701">
    <property type="entry name" value="MFS"/>
</dbReference>
<evidence type="ECO:0000313" key="10">
    <source>
        <dbReference type="Proteomes" id="UP001244341"/>
    </source>
</evidence>
<feature type="transmembrane region" description="Helical" evidence="7">
    <location>
        <begin position="200"/>
        <end position="221"/>
    </location>
</feature>
<feature type="transmembrane region" description="Helical" evidence="7">
    <location>
        <begin position="59"/>
        <end position="79"/>
    </location>
</feature>
<keyword evidence="3 7" id="KW-0812">Transmembrane</keyword>
<keyword evidence="10" id="KW-1185">Reference proteome</keyword>
<proteinExistence type="inferred from homology"/>
<gene>
    <name evidence="9" type="ORF">OEZ85_012339</name>
</gene>
<feature type="transmembrane region" description="Helical" evidence="7">
    <location>
        <begin position="305"/>
        <end position="325"/>
    </location>
</feature>
<dbReference type="PROSITE" id="PS50850">
    <property type="entry name" value="MFS"/>
    <property type="match status" value="1"/>
</dbReference>
<protein>
    <recommendedName>
        <fullName evidence="8">Major facilitator superfamily (MFS) profile domain-containing protein</fullName>
    </recommendedName>
</protein>
<dbReference type="PANTHER" id="PTHR43826">
    <property type="entry name" value="GLUCOSE-6-PHOSPHATE EXCHANGER SLC37A4"/>
    <property type="match status" value="1"/>
</dbReference>
<dbReference type="PANTHER" id="PTHR43826:SF3">
    <property type="entry name" value="GLUCOSE-6-PHOSPHATE EXCHANGER SLC37A4"/>
    <property type="match status" value="1"/>
</dbReference>
<dbReference type="InterPro" id="IPR020846">
    <property type="entry name" value="MFS_dom"/>
</dbReference>
<evidence type="ECO:0000256" key="5">
    <source>
        <dbReference type="ARBA" id="ARBA00023136"/>
    </source>
</evidence>
<feature type="transmembrane region" description="Helical" evidence="7">
    <location>
        <begin position="331"/>
        <end position="354"/>
    </location>
</feature>
<evidence type="ECO:0000256" key="3">
    <source>
        <dbReference type="ARBA" id="ARBA00022692"/>
    </source>
</evidence>
<dbReference type="PIRSF" id="PIRSF002808">
    <property type="entry name" value="Hexose_phosphate_transp"/>
    <property type="match status" value="1"/>
</dbReference>
<dbReference type="EMBL" id="CP126210">
    <property type="protein sequence ID" value="WIA12279.1"/>
    <property type="molecule type" value="Genomic_DNA"/>
</dbReference>